<proteinExistence type="predicted"/>
<evidence type="ECO:0000313" key="5">
    <source>
        <dbReference type="EMBL" id="KFK38017.1"/>
    </source>
</evidence>
<dbReference type="Proteomes" id="UP000029120">
    <property type="component" value="Chromosome 3"/>
</dbReference>
<dbReference type="Gramene" id="KFK38017">
    <property type="protein sequence ID" value="KFK38017"/>
    <property type="gene ID" value="AALP_AA3G059400"/>
</dbReference>
<dbReference type="SUPFAM" id="SSF52200">
    <property type="entry name" value="Toll/Interleukin receptor TIR domain"/>
    <property type="match status" value="2"/>
</dbReference>
<evidence type="ECO:0000256" key="1">
    <source>
        <dbReference type="ARBA" id="ARBA00022614"/>
    </source>
</evidence>
<keyword evidence="3" id="KW-0520">NAD</keyword>
<dbReference type="PANTHER" id="PTHR11017">
    <property type="entry name" value="LEUCINE-RICH REPEAT-CONTAINING PROTEIN"/>
    <property type="match status" value="1"/>
</dbReference>
<gene>
    <name evidence="5" type="ordered locus">AALP_Aa3g059400</name>
</gene>
<dbReference type="OrthoDB" id="1289039at2759"/>
<feature type="domain" description="TIR" evidence="4">
    <location>
        <begin position="379"/>
        <end position="549"/>
    </location>
</feature>
<dbReference type="Pfam" id="PF01582">
    <property type="entry name" value="TIR"/>
    <property type="match status" value="2"/>
</dbReference>
<dbReference type="Gene3D" id="3.40.50.10140">
    <property type="entry name" value="Toll/interleukin-1 receptor homology (TIR) domain"/>
    <property type="match status" value="2"/>
</dbReference>
<dbReference type="InterPro" id="IPR035897">
    <property type="entry name" value="Toll_tir_struct_dom_sf"/>
</dbReference>
<dbReference type="InterPro" id="IPR000157">
    <property type="entry name" value="TIR_dom"/>
</dbReference>
<evidence type="ECO:0000256" key="2">
    <source>
        <dbReference type="ARBA" id="ARBA00022737"/>
    </source>
</evidence>
<feature type="domain" description="TIR" evidence="4">
    <location>
        <begin position="11"/>
        <end position="175"/>
    </location>
</feature>
<keyword evidence="6" id="KW-1185">Reference proteome</keyword>
<dbReference type="SUPFAM" id="SSF52058">
    <property type="entry name" value="L domain-like"/>
    <property type="match status" value="1"/>
</dbReference>
<dbReference type="AlphaFoldDB" id="A0A087H7B5"/>
<sequence>MASSSLSFRNWSYNVFASFHGPDVRKTLLSHMRQQFSRNGITMFDDQGIERSAMIAPSLTEGIRESRIAIVILSKKYASSSWCLDELVEILECKEAIGQIVMTIFYGVDPSDVRKQKGEFGIAFNETCTDKTDEERQKWSRALKYVGNIAGEDFLRWDNEANMIKKIARDVSEKMNATPSRDFDGMIGLEAHLKEMESLLEFDYVGVKIVAISGPAGIVFFNYKDCDLVKAMFLDSDLDVKHGLKILVNRSLIQISAFDKRIVIHKLLQRVGKRAIHNQEPWKRQILMHAQEISDVLEHAKGTRAVSGISFDIYDLDELSISEKAFKKMPNLRFLRVYKSKEDGSDVLHIPEEMEFPRRLRLLHWEAYPNKCLPPTFHLEYLVELNMKNSKLEYLWQGTQPLTNLKKVELSGAFLLKELPDLSEATNLKTLDLTEGIRESMIAIVILSKKYASSSWCLDELVEILECKEAIGQIVMTIFYGVDPSDVRKQKGEFGIAFNETCTDKTDEERQKWSRALKYVGNIAGEDFLRWDNEANMIKKIARDVSVKLQATPSRDFDGMVGHEAHLKEMECLLELDYVGVKIVAISGPAGIVGSSLRGKEKDEWEVVMNRLESILDHQDIEEVLRVGYESLHENEQSLFLHIAVFFNNKHGVLVKAMFAENNNNLDIKHGLKILVNRSLIYPAREAMGKYPAAYKSQEDGFVMVLPLEGTPRSFKCYKSRAIGTERL</sequence>
<name>A0A087H7B5_ARAAL</name>
<keyword evidence="1" id="KW-0433">Leucine-rich repeat</keyword>
<keyword evidence="2" id="KW-0677">Repeat</keyword>
<dbReference type="InterPro" id="IPR044974">
    <property type="entry name" value="Disease_R_plants"/>
</dbReference>
<dbReference type="PROSITE" id="PS50104">
    <property type="entry name" value="TIR"/>
    <property type="match status" value="2"/>
</dbReference>
<evidence type="ECO:0000256" key="3">
    <source>
        <dbReference type="ARBA" id="ARBA00023027"/>
    </source>
</evidence>
<protein>
    <recommendedName>
        <fullName evidence="4">TIR domain-containing protein</fullName>
    </recommendedName>
</protein>
<evidence type="ECO:0000259" key="4">
    <source>
        <dbReference type="PROSITE" id="PS50104"/>
    </source>
</evidence>
<evidence type="ECO:0000313" key="6">
    <source>
        <dbReference type="Proteomes" id="UP000029120"/>
    </source>
</evidence>
<dbReference type="InterPro" id="IPR058192">
    <property type="entry name" value="WHD_ROQ1-like"/>
</dbReference>
<dbReference type="PANTHER" id="PTHR11017:SF569">
    <property type="entry name" value="DISEASE RESISTANCE PROTEIN"/>
    <property type="match status" value="1"/>
</dbReference>
<dbReference type="Pfam" id="PF07725">
    <property type="entry name" value="LRR_3"/>
    <property type="match status" value="1"/>
</dbReference>
<dbReference type="Pfam" id="PF23282">
    <property type="entry name" value="WHD_ROQ1"/>
    <property type="match status" value="1"/>
</dbReference>
<dbReference type="EMBL" id="CM002871">
    <property type="protein sequence ID" value="KFK38017.1"/>
    <property type="molecule type" value="Genomic_DNA"/>
</dbReference>
<reference evidence="6" key="1">
    <citation type="journal article" date="2015" name="Nat. Plants">
        <title>Genome expansion of Arabis alpina linked with retrotransposition and reduced symmetric DNA methylation.</title>
        <authorList>
            <person name="Willing E.M."/>
            <person name="Rawat V."/>
            <person name="Mandakova T."/>
            <person name="Maumus F."/>
            <person name="James G.V."/>
            <person name="Nordstroem K.J."/>
            <person name="Becker C."/>
            <person name="Warthmann N."/>
            <person name="Chica C."/>
            <person name="Szarzynska B."/>
            <person name="Zytnicki M."/>
            <person name="Albani M.C."/>
            <person name="Kiefer C."/>
            <person name="Bergonzi S."/>
            <person name="Castaings L."/>
            <person name="Mateos J.L."/>
            <person name="Berns M.C."/>
            <person name="Bujdoso N."/>
            <person name="Piofczyk T."/>
            <person name="de Lorenzo L."/>
            <person name="Barrero-Sicilia C."/>
            <person name="Mateos I."/>
            <person name="Piednoel M."/>
            <person name="Hagmann J."/>
            <person name="Chen-Min-Tao R."/>
            <person name="Iglesias-Fernandez R."/>
            <person name="Schuster S.C."/>
            <person name="Alonso-Blanco C."/>
            <person name="Roudier F."/>
            <person name="Carbonero P."/>
            <person name="Paz-Ares J."/>
            <person name="Davis S.J."/>
            <person name="Pecinka A."/>
            <person name="Quesneville H."/>
            <person name="Colot V."/>
            <person name="Lysak M.A."/>
            <person name="Weigel D."/>
            <person name="Coupland G."/>
            <person name="Schneeberger K."/>
        </authorList>
    </citation>
    <scope>NUCLEOTIDE SEQUENCE [LARGE SCALE GENOMIC DNA]</scope>
    <source>
        <strain evidence="6">cv. Pajares</strain>
    </source>
</reference>
<accession>A0A087H7B5</accession>
<dbReference type="GO" id="GO:0007165">
    <property type="term" value="P:signal transduction"/>
    <property type="evidence" value="ECO:0007669"/>
    <property type="project" value="InterPro"/>
</dbReference>
<organism evidence="5 6">
    <name type="scientific">Arabis alpina</name>
    <name type="common">Alpine rock-cress</name>
    <dbReference type="NCBI Taxonomy" id="50452"/>
    <lineage>
        <taxon>Eukaryota</taxon>
        <taxon>Viridiplantae</taxon>
        <taxon>Streptophyta</taxon>
        <taxon>Embryophyta</taxon>
        <taxon>Tracheophyta</taxon>
        <taxon>Spermatophyta</taxon>
        <taxon>Magnoliopsida</taxon>
        <taxon>eudicotyledons</taxon>
        <taxon>Gunneridae</taxon>
        <taxon>Pentapetalae</taxon>
        <taxon>rosids</taxon>
        <taxon>malvids</taxon>
        <taxon>Brassicales</taxon>
        <taxon>Brassicaceae</taxon>
        <taxon>Arabideae</taxon>
        <taxon>Arabis</taxon>
    </lineage>
</organism>
<dbReference type="InterPro" id="IPR011713">
    <property type="entry name" value="Leu-rich_rpt_3"/>
</dbReference>
<dbReference type="FunFam" id="3.40.50.10140:FF:000007">
    <property type="entry name" value="Disease resistance protein (TIR-NBS-LRR class)"/>
    <property type="match status" value="2"/>
</dbReference>
<dbReference type="SMART" id="SM00255">
    <property type="entry name" value="TIR"/>
    <property type="match status" value="2"/>
</dbReference>
<dbReference type="GO" id="GO:0050832">
    <property type="term" value="P:defense response to fungus"/>
    <property type="evidence" value="ECO:0007669"/>
    <property type="project" value="EnsemblPlants"/>
</dbReference>